<dbReference type="Proteomes" id="UP001196870">
    <property type="component" value="Unassembled WGS sequence"/>
</dbReference>
<keyword evidence="1" id="KW-0175">Coiled coil</keyword>
<reference evidence="5" key="1">
    <citation type="journal article" date="2021" name="Syst. Appl. Microbiol.">
        <title>Roseomonas hellenica sp. nov., isolated from roots of wild-growing Alkanna tinctoria.</title>
        <authorList>
            <person name="Rat A."/>
            <person name="Naranjo H.D."/>
            <person name="Lebbe L."/>
            <person name="Cnockaert M."/>
            <person name="Krigas N."/>
            <person name="Grigoriadou K."/>
            <person name="Maloupa E."/>
            <person name="Willems A."/>
        </authorList>
    </citation>
    <scope>NUCLEOTIDE SEQUENCE [LARGE SCALE GENOMIC DNA]</scope>
    <source>
        <strain evidence="5">LMG 31523</strain>
    </source>
</reference>
<accession>A0ABS5F7S4</accession>
<sequence>MRQIGLATMLLAGTALSALAEDLPVRSVTLSSGGLAQIERSGEVAAGGSVTFRAPTTDIDDLLRSLVVADPAGTVEGVRLPARDLAEEAFRGLPLRPADFESRAALLNALRGQEATATGATGRIADAQETQQGLRVTLITPRGLVTALLREGEEVQLTDAGLAARVARAAEALAAARTADERRVEIGLRADRARNVAVLYVTGAPLWKPSWRLLVPAPGSTQTQARLQGWAVVENASGSDWERIRLALVSGEAAAFHQPLYEPIRVPRIEMPVRVPDAVRVQADTGTRPPPPPPPPAPAPMAAPTVQGGVAERQRALGGAPSGFAAAQQDRADPSAPALPIQAAATAGRVAFALGEPVTIRAGETANVPFLDARLPADRVWWIQDLSARNPLSAIRIRNSLPTALPDGLVTVFGAEGNEAGAFLGDAEIRTVAQGDTRILAFARDRDVQFTTASSSTDRIARIGARRGFVIVDIARTEEVAIAIDPRGGRGPIIVDVPRRQGATPRFPVVAEGDFGLRAEATLAAEPATMRLPFERAVRQEVPLWDAGLGDLVLLRWREFDIEQNQRRLPGGPGTLERLQEILGRTAQDVPGRADLAATVEALEGVRRLLDELRTRIRVWRVTEAALGRARQAVEDRTGQELAEARRRLNAASRESEQAAAVADQAWENWLRAVQALLTRGG</sequence>
<evidence type="ECO:0000256" key="3">
    <source>
        <dbReference type="SAM" id="SignalP"/>
    </source>
</evidence>
<gene>
    <name evidence="4" type="ORF">GXW71_29965</name>
</gene>
<feature type="signal peptide" evidence="3">
    <location>
        <begin position="1"/>
        <end position="20"/>
    </location>
</feature>
<feature type="region of interest" description="Disordered" evidence="2">
    <location>
        <begin position="282"/>
        <end position="308"/>
    </location>
</feature>
<comment type="caution">
    <text evidence="4">The sequence shown here is derived from an EMBL/GenBank/DDBJ whole genome shotgun (WGS) entry which is preliminary data.</text>
</comment>
<evidence type="ECO:0000313" key="4">
    <source>
        <dbReference type="EMBL" id="MBR0668616.1"/>
    </source>
</evidence>
<feature type="coiled-coil region" evidence="1">
    <location>
        <begin position="635"/>
        <end position="662"/>
    </location>
</feature>
<name>A0ABS5F7S4_9PROT</name>
<evidence type="ECO:0008006" key="6">
    <source>
        <dbReference type="Google" id="ProtNLM"/>
    </source>
</evidence>
<keyword evidence="3" id="KW-0732">Signal</keyword>
<dbReference type="RefSeq" id="WP_211856392.1">
    <property type="nucleotide sequence ID" value="NZ_JAAGBB010000063.1"/>
</dbReference>
<dbReference type="PANTHER" id="PTHR38075">
    <property type="entry name" value="DUF4139 DOMAIN-CONTAINING PROTEIN"/>
    <property type="match status" value="1"/>
</dbReference>
<feature type="chain" id="PRO_5046194095" description="DUF4139 domain-containing protein" evidence="3">
    <location>
        <begin position="21"/>
        <end position="682"/>
    </location>
</feature>
<organism evidence="4 5">
    <name type="scientific">Plastoroseomonas hellenica</name>
    <dbReference type="NCBI Taxonomy" id="2687306"/>
    <lineage>
        <taxon>Bacteria</taxon>
        <taxon>Pseudomonadati</taxon>
        <taxon>Pseudomonadota</taxon>
        <taxon>Alphaproteobacteria</taxon>
        <taxon>Acetobacterales</taxon>
        <taxon>Acetobacteraceae</taxon>
        <taxon>Plastoroseomonas</taxon>
    </lineage>
</organism>
<keyword evidence="5" id="KW-1185">Reference proteome</keyword>
<dbReference type="PANTHER" id="PTHR38075:SF1">
    <property type="entry name" value="DUF4139 DOMAIN-CONTAINING PROTEIN"/>
    <property type="match status" value="1"/>
</dbReference>
<feature type="compositionally biased region" description="Pro residues" evidence="2">
    <location>
        <begin position="288"/>
        <end position="301"/>
    </location>
</feature>
<evidence type="ECO:0000313" key="5">
    <source>
        <dbReference type="Proteomes" id="UP001196870"/>
    </source>
</evidence>
<evidence type="ECO:0000256" key="2">
    <source>
        <dbReference type="SAM" id="MobiDB-lite"/>
    </source>
</evidence>
<protein>
    <recommendedName>
        <fullName evidence="6">DUF4139 domain-containing protein</fullName>
    </recommendedName>
</protein>
<dbReference type="EMBL" id="JAAGBB010000063">
    <property type="protein sequence ID" value="MBR0668616.1"/>
    <property type="molecule type" value="Genomic_DNA"/>
</dbReference>
<proteinExistence type="predicted"/>
<evidence type="ECO:0000256" key="1">
    <source>
        <dbReference type="SAM" id="Coils"/>
    </source>
</evidence>